<feature type="site" description="Transition state stabilizer" evidence="10">
    <location>
        <position position="444"/>
    </location>
</feature>
<dbReference type="Gene3D" id="3.90.550.10">
    <property type="entry name" value="Spore Coat Polysaccharide Biosynthesis Protein SpsA, Chain A"/>
    <property type="match status" value="1"/>
</dbReference>
<evidence type="ECO:0000256" key="7">
    <source>
        <dbReference type="ARBA" id="ARBA00023229"/>
    </source>
</evidence>
<comment type="similarity">
    <text evidence="10">In the C-terminal section; belongs to the IspF family.</text>
</comment>
<evidence type="ECO:0000256" key="10">
    <source>
        <dbReference type="HAMAP-Rule" id="MF_01520"/>
    </source>
</evidence>
<dbReference type="GO" id="GO:0016114">
    <property type="term" value="P:terpenoid biosynthetic process"/>
    <property type="evidence" value="ECO:0007669"/>
    <property type="project" value="InterPro"/>
</dbReference>
<dbReference type="EC" id="4.6.1.12" evidence="10"/>
<feature type="binding site" evidence="10">
    <location>
        <begin position="319"/>
        <end position="321"/>
    </location>
    <ligand>
        <name>4-CDP-2-C-methyl-D-erythritol 2-phosphate</name>
        <dbReference type="ChEBI" id="CHEBI:57919"/>
    </ligand>
</feature>
<dbReference type="InterPro" id="IPR003526">
    <property type="entry name" value="MECDP_synthase"/>
</dbReference>
<feature type="site" description="Transition state stabilizer" evidence="10">
    <location>
        <position position="16"/>
    </location>
</feature>
<feature type="binding site" evidence="10">
    <location>
        <position position="321"/>
    </location>
    <ligand>
        <name>a divalent metal cation</name>
        <dbReference type="ChEBI" id="CHEBI:60240"/>
    </ligand>
</feature>
<dbReference type="PANTHER" id="PTHR43181:SF1">
    <property type="entry name" value="2-C-METHYL-D-ERYTHRITOL 2,4-CYCLODIPHOSPHATE SYNTHASE, CHLOROPLASTIC"/>
    <property type="match status" value="1"/>
</dbReference>
<keyword evidence="9 10" id="KW-0511">Multifunctional enzyme</keyword>
<dbReference type="InterPro" id="IPR020555">
    <property type="entry name" value="MECDP_synthase_CS"/>
</dbReference>
<dbReference type="CDD" id="cd00554">
    <property type="entry name" value="MECDP_synthase"/>
    <property type="match status" value="1"/>
</dbReference>
<comment type="cofactor">
    <cofactor evidence="2 10">
        <name>a divalent metal cation</name>
        <dbReference type="ChEBI" id="CHEBI:60240"/>
    </cofactor>
</comment>
<dbReference type="SUPFAM" id="SSF53448">
    <property type="entry name" value="Nucleotide-diphospho-sugar transferases"/>
    <property type="match status" value="1"/>
</dbReference>
<dbReference type="EC" id="2.7.7.60" evidence="10"/>
<sequence>MQTISIIIMAAGDSTRFHYDATSINSCAPQIQTKKQWLRLGITPLWLVVMESLIQKVLPFCCNTALGNFLLESSDKQKQDKRINGSYTAKDIQILVQQYGDNPQSLEILIDILQKPFLSQVIVTASPKDRFYMQKLLPDTLPIAYSHSSAIFSIPMQIVEGGSSRYVSLQNALKQVDSDFVLVNDCARCNIQQTVLERLFCALLEDSYDCIAPYLPVNDTVLYAQNSDSQSYQHVSRESLRLIQTPQISKTSMLLESAKLKQDFSDETSAICALPNTRLGLVLGDTTMNKLTTKEDLSLLKPLYKMYATTQLLIGQGSDIHAFIDSKPLYLCGVQVESKQGLKAHSDGDVGIHAIIDSLLGAMNCGDIGEIFPDTDSAFKDIDSKILLQRIYDYCLSTGLEISNLDITIIAQTPRISPYKTQMQETLSQILYLPKSRISIKASTAEKLGFIGRQEGIFAQCVAALQPRIYPNI</sequence>
<dbReference type="InterPro" id="IPR034683">
    <property type="entry name" value="IspD/TarI"/>
</dbReference>
<gene>
    <name evidence="13" type="primary">ispF</name>
    <name evidence="10" type="synonym">ispDF</name>
    <name evidence="13" type="ORF">CQA66_02420</name>
</gene>
<reference evidence="13 14" key="1">
    <citation type="submission" date="2018-04" db="EMBL/GenBank/DDBJ databases">
        <title>Novel Campyloabacter and Helicobacter Species and Strains.</title>
        <authorList>
            <person name="Mannion A.J."/>
            <person name="Shen Z."/>
            <person name="Fox J.G."/>
        </authorList>
    </citation>
    <scope>NUCLEOTIDE SEQUENCE [LARGE SCALE GENOMIC DNA]</scope>
    <source>
        <strain evidence="13 14">MIT 97-5075</strain>
    </source>
</reference>
<dbReference type="NCBIfam" id="TIGR00151">
    <property type="entry name" value="ispF"/>
    <property type="match status" value="1"/>
</dbReference>
<keyword evidence="5 10" id="KW-0548">Nucleotidyltransferase</keyword>
<dbReference type="Proteomes" id="UP000256424">
    <property type="component" value="Unassembled WGS sequence"/>
</dbReference>
<dbReference type="HAMAP" id="MF_00107">
    <property type="entry name" value="IspF"/>
    <property type="match status" value="1"/>
</dbReference>
<evidence type="ECO:0000256" key="5">
    <source>
        <dbReference type="ARBA" id="ARBA00022695"/>
    </source>
</evidence>
<feature type="binding site" evidence="10">
    <location>
        <begin position="367"/>
        <end position="369"/>
    </location>
    <ligand>
        <name>4-CDP-2-C-methyl-D-erythritol 2-phosphate</name>
        <dbReference type="ChEBI" id="CHEBI:57919"/>
    </ligand>
</feature>
<evidence type="ECO:0000313" key="13">
    <source>
        <dbReference type="EMBL" id="RDU73186.1"/>
    </source>
</evidence>
<comment type="function">
    <text evidence="10">Bifunctional enzyme that catalyzes the formation of 4-diphosphocytidyl-2-C-methyl-D-erythritol from CTP and 2-C-methyl-D-erythritol 4-phosphate (MEP) (IspD), and catalyzes the conversion of 4-diphosphocytidyl-2-C-methyl-D-erythritol 2-phosphate (CDP-ME2P) to 2-C-methyl-D-erythritol 2,4-cyclodiphosphate (ME-CPP) with a corresponding release of cytidine 5-monophosphate (CMP) (IspF).</text>
</comment>
<accession>A0A3D8J7U6</accession>
<dbReference type="HAMAP" id="MF_01520">
    <property type="entry name" value="IspDF"/>
    <property type="match status" value="1"/>
</dbReference>
<name>A0A3D8J7U6_9HELI</name>
<feature type="binding site" evidence="10">
    <location>
        <begin position="345"/>
        <end position="346"/>
    </location>
    <ligand>
        <name>4-CDP-2-C-methyl-D-erythritol 2-phosphate</name>
        <dbReference type="ChEBI" id="CHEBI:57919"/>
    </ligand>
</feature>
<comment type="caution">
    <text evidence="13">The sequence shown here is derived from an EMBL/GenBank/DDBJ whole genome shotgun (WGS) entry which is preliminary data.</text>
</comment>
<proteinExistence type="inferred from homology"/>
<evidence type="ECO:0000256" key="6">
    <source>
        <dbReference type="ARBA" id="ARBA00022723"/>
    </source>
</evidence>
<keyword evidence="8 10" id="KW-0456">Lyase</keyword>
<evidence type="ECO:0000256" key="4">
    <source>
        <dbReference type="ARBA" id="ARBA00022679"/>
    </source>
</evidence>
<evidence type="ECO:0000256" key="8">
    <source>
        <dbReference type="ARBA" id="ARBA00023239"/>
    </source>
</evidence>
<organism evidence="13 14">
    <name type="scientific">Helicobacter aurati</name>
    <dbReference type="NCBI Taxonomy" id="137778"/>
    <lineage>
        <taxon>Bacteria</taxon>
        <taxon>Pseudomonadati</taxon>
        <taxon>Campylobacterota</taxon>
        <taxon>Epsilonproteobacteria</taxon>
        <taxon>Campylobacterales</taxon>
        <taxon>Helicobacteraceae</taxon>
        <taxon>Helicobacter</taxon>
    </lineage>
</organism>
<comment type="pathway">
    <text evidence="3 10">Isoprenoid biosynthesis; isopentenyl diphosphate biosynthesis via DXP pathway; isopentenyl diphosphate from 1-deoxy-D-xylulose 5-phosphate: step 4/6.</text>
</comment>
<dbReference type="UniPathway" id="UPA00056">
    <property type="reaction ID" value="UER00093"/>
</dbReference>
<dbReference type="Gene3D" id="3.30.1330.50">
    <property type="entry name" value="2-C-methyl-D-erythritol 2,4-cyclodiphosphate synthase"/>
    <property type="match status" value="1"/>
</dbReference>
<dbReference type="InterPro" id="IPR026596">
    <property type="entry name" value="IspD/F"/>
</dbReference>
<protein>
    <recommendedName>
        <fullName evidence="10">Bifunctional enzyme IspD/IspF</fullName>
    </recommendedName>
    <domain>
        <recommendedName>
            <fullName evidence="10">2-C-methyl-D-erythritol 4-phosphate cytidylyltransferase</fullName>
            <ecNumber evidence="10">2.7.7.60</ecNumber>
        </recommendedName>
        <alternativeName>
            <fullName evidence="10">4-diphosphocytidyl-2C-methyl-D-erythritol synthase</fullName>
        </alternativeName>
        <alternativeName>
            <fullName evidence="10">MEP cytidylyltransferase</fullName>
            <shortName evidence="10">MCT</shortName>
        </alternativeName>
    </domain>
    <domain>
        <recommendedName>
            <fullName evidence="10">2-C-methyl-D-erythritol 2,4-cyclodiphosphate synthase</fullName>
            <shortName evidence="10">MECDP-synthase</shortName>
            <shortName evidence="10">MECPP-synthase</shortName>
            <shortName evidence="10">MECPS</shortName>
            <ecNumber evidence="10">4.6.1.12</ecNumber>
        </recommendedName>
    </domain>
</protein>
<keyword evidence="6 10" id="KW-0479">Metal-binding</keyword>
<keyword evidence="14" id="KW-1185">Reference proteome</keyword>
<feature type="domain" description="2-C-methyl-D-erythritol 2,4-cyclodiphosphate synthase" evidence="12">
    <location>
        <begin position="314"/>
        <end position="465"/>
    </location>
</feature>
<feature type="binding site" evidence="10">
    <location>
        <position position="353"/>
    </location>
    <ligand>
        <name>a divalent metal cation</name>
        <dbReference type="ChEBI" id="CHEBI:60240"/>
    </ligand>
</feature>
<dbReference type="SUPFAM" id="SSF69765">
    <property type="entry name" value="IpsF-like"/>
    <property type="match status" value="1"/>
</dbReference>
<feature type="site" description="Positions MEP for the nucleophilic attack" evidence="10">
    <location>
        <position position="290"/>
    </location>
</feature>
<comment type="similarity">
    <text evidence="10">In the N-terminal section; belongs to the IspD/TarI cytidylyltransferase family. IspD subfamily.</text>
</comment>
<comment type="caution">
    <text evidence="10">Lacks conserved residue(s) required for the propagation of feature annotation.</text>
</comment>
<feature type="binding site" evidence="10">
    <location>
        <begin position="443"/>
        <end position="446"/>
    </location>
    <ligand>
        <name>4-CDP-2-C-methyl-D-erythritol 2-phosphate</name>
        <dbReference type="ChEBI" id="CHEBI:57919"/>
    </ligand>
</feature>
<feature type="binding site" evidence="10">
    <location>
        <begin position="372"/>
        <end position="376"/>
    </location>
    <ligand>
        <name>4-CDP-2-C-methyl-D-erythritol 2-phosphate</name>
        <dbReference type="ChEBI" id="CHEBI:57919"/>
    </ligand>
</feature>
<comment type="pathway">
    <text evidence="10">Isoprenoid biosynthesis; isopentenyl diphosphate biosynthesis via DXP pathway; isopentenyl diphosphate from 1-deoxy-D-xylulose 5-phosphate: step 2/6.</text>
</comment>
<dbReference type="InterPro" id="IPR029044">
    <property type="entry name" value="Nucleotide-diphossugar_trans"/>
</dbReference>
<evidence type="ECO:0000256" key="1">
    <source>
        <dbReference type="ARBA" id="ARBA00000200"/>
    </source>
</evidence>
<dbReference type="EMBL" id="NXLW01000003">
    <property type="protein sequence ID" value="RDU73186.1"/>
    <property type="molecule type" value="Genomic_DNA"/>
</dbReference>
<dbReference type="InterPro" id="IPR036571">
    <property type="entry name" value="MECDP_synthase_sf"/>
</dbReference>
<evidence type="ECO:0000256" key="11">
    <source>
        <dbReference type="RuleBase" id="RU004395"/>
    </source>
</evidence>
<feature type="binding site" evidence="10">
    <location>
        <position position="450"/>
    </location>
    <ligand>
        <name>4-CDP-2-C-methyl-D-erythritol 2-phosphate</name>
        <dbReference type="ChEBI" id="CHEBI:57919"/>
    </ligand>
</feature>
<comment type="catalytic activity">
    <reaction evidence="10">
        <text>2-C-methyl-D-erythritol 4-phosphate + CTP + H(+) = 4-CDP-2-C-methyl-D-erythritol + diphosphate</text>
        <dbReference type="Rhea" id="RHEA:13429"/>
        <dbReference type="ChEBI" id="CHEBI:15378"/>
        <dbReference type="ChEBI" id="CHEBI:33019"/>
        <dbReference type="ChEBI" id="CHEBI:37563"/>
        <dbReference type="ChEBI" id="CHEBI:57823"/>
        <dbReference type="ChEBI" id="CHEBI:58262"/>
        <dbReference type="EC" id="2.7.7.60"/>
    </reaction>
</comment>
<feature type="site" description="Transition state stabilizer" evidence="10">
    <location>
        <position position="35"/>
    </location>
</feature>
<feature type="binding site" evidence="10">
    <location>
        <position position="453"/>
    </location>
    <ligand>
        <name>4-CDP-2-C-methyl-D-erythritol 2-phosphate</name>
        <dbReference type="ChEBI" id="CHEBI:57919"/>
    </ligand>
</feature>
<dbReference type="GO" id="GO:0008685">
    <property type="term" value="F:2-C-methyl-D-erythritol 2,4-cyclodiphosphate synthase activity"/>
    <property type="evidence" value="ECO:0007669"/>
    <property type="project" value="UniProtKB-UniRule"/>
</dbReference>
<comment type="similarity">
    <text evidence="11">Belongs to the IspF family.</text>
</comment>
<feature type="site" description="Transition state stabilizer" evidence="10">
    <location>
        <position position="345"/>
    </location>
</feature>
<dbReference type="Pfam" id="PF01128">
    <property type="entry name" value="IspD"/>
    <property type="match status" value="1"/>
</dbReference>
<dbReference type="GO" id="GO:0046872">
    <property type="term" value="F:metal ion binding"/>
    <property type="evidence" value="ECO:0007669"/>
    <property type="project" value="UniProtKB-KW"/>
</dbReference>
<evidence type="ECO:0000256" key="3">
    <source>
        <dbReference type="ARBA" id="ARBA00004709"/>
    </source>
</evidence>
<dbReference type="PROSITE" id="PS01350">
    <property type="entry name" value="ISPF"/>
    <property type="match status" value="1"/>
</dbReference>
<keyword evidence="4 10" id="KW-0808">Transferase</keyword>
<feature type="binding site" evidence="10">
    <location>
        <position position="319"/>
    </location>
    <ligand>
        <name>a divalent metal cation</name>
        <dbReference type="ChEBI" id="CHEBI:60240"/>
    </ligand>
</feature>
<dbReference type="PANTHER" id="PTHR43181">
    <property type="entry name" value="2-C-METHYL-D-ERYTHRITOL 2,4-CYCLODIPHOSPHATE SYNTHASE, CHLOROPLASTIC"/>
    <property type="match status" value="1"/>
</dbReference>
<dbReference type="GO" id="GO:0050518">
    <property type="term" value="F:2-C-methyl-D-erythritol 4-phosphate cytidylyltransferase activity"/>
    <property type="evidence" value="ECO:0007669"/>
    <property type="project" value="UniProtKB-UniRule"/>
</dbReference>
<dbReference type="OrthoDB" id="9804336at2"/>
<keyword evidence="7 10" id="KW-0414">Isoprene biosynthesis</keyword>
<evidence type="ECO:0000256" key="9">
    <source>
        <dbReference type="ARBA" id="ARBA00023268"/>
    </source>
</evidence>
<evidence type="ECO:0000259" key="12">
    <source>
        <dbReference type="Pfam" id="PF02542"/>
    </source>
</evidence>
<evidence type="ECO:0000256" key="2">
    <source>
        <dbReference type="ARBA" id="ARBA00001968"/>
    </source>
</evidence>
<feature type="region of interest" description="2-C-methyl-D-erythritol 2,4-cyclodiphosphate synthase" evidence="10">
    <location>
        <begin position="313"/>
        <end position="473"/>
    </location>
</feature>
<dbReference type="GO" id="GO:0019288">
    <property type="term" value="P:isopentenyl diphosphate biosynthetic process, methylerythritol 4-phosphate pathway"/>
    <property type="evidence" value="ECO:0007669"/>
    <property type="project" value="UniProtKB-UniRule"/>
</dbReference>
<comment type="catalytic activity">
    <reaction evidence="1 10 11">
        <text>4-CDP-2-C-methyl-D-erythritol 2-phosphate = 2-C-methyl-D-erythritol 2,4-cyclic diphosphate + CMP</text>
        <dbReference type="Rhea" id="RHEA:23864"/>
        <dbReference type="ChEBI" id="CHEBI:57919"/>
        <dbReference type="ChEBI" id="CHEBI:58483"/>
        <dbReference type="ChEBI" id="CHEBI:60377"/>
        <dbReference type="EC" id="4.6.1.12"/>
    </reaction>
</comment>
<dbReference type="AlphaFoldDB" id="A0A3D8J7U6"/>
<feature type="site" description="Positions MEP for the nucleophilic attack" evidence="10">
    <location>
        <position position="237"/>
    </location>
</feature>
<evidence type="ECO:0000313" key="14">
    <source>
        <dbReference type="Proteomes" id="UP000256424"/>
    </source>
</evidence>
<feature type="region of interest" description="2-C-methyl-D-erythritol 4-phosphate cytidylyltransferase" evidence="10">
    <location>
        <begin position="1"/>
        <end position="312"/>
    </location>
</feature>
<dbReference type="Pfam" id="PF02542">
    <property type="entry name" value="YgbB"/>
    <property type="match status" value="1"/>
</dbReference>